<evidence type="ECO:0000256" key="6">
    <source>
        <dbReference type="ARBA" id="ARBA00022729"/>
    </source>
</evidence>
<dbReference type="Pfam" id="PF13609">
    <property type="entry name" value="Porin_4"/>
    <property type="match status" value="1"/>
</dbReference>
<comment type="subcellular location">
    <subcellularLocation>
        <location evidence="1">Cell outer membrane</location>
        <topology evidence="1">Multi-pass membrane protein</topology>
    </subcellularLocation>
</comment>
<evidence type="ECO:0000256" key="2">
    <source>
        <dbReference type="ARBA" id="ARBA00011233"/>
    </source>
</evidence>
<keyword evidence="10" id="KW-0998">Cell outer membrane</keyword>
<reference evidence="13 14" key="1">
    <citation type="submission" date="2021-11" db="EMBL/GenBank/DDBJ databases">
        <authorList>
            <person name="Liang Q."/>
            <person name="Mou H."/>
            <person name="Liu Z."/>
        </authorList>
    </citation>
    <scope>NUCLEOTIDE SEQUENCE [LARGE SCALE GENOMIC DNA]</scope>
    <source>
        <strain evidence="13 14">CHU3</strain>
    </source>
</reference>
<dbReference type="EMBL" id="JAJIRN010000002">
    <property type="protein sequence ID" value="MCV2367292.1"/>
    <property type="molecule type" value="Genomic_DNA"/>
</dbReference>
<evidence type="ECO:0000256" key="9">
    <source>
        <dbReference type="ARBA" id="ARBA00023136"/>
    </source>
</evidence>
<dbReference type="InterPro" id="IPR023614">
    <property type="entry name" value="Porin_dom_sf"/>
</dbReference>
<comment type="subunit">
    <text evidence="2">Homotrimer.</text>
</comment>
<proteinExistence type="predicted"/>
<dbReference type="RefSeq" id="WP_263569923.1">
    <property type="nucleotide sequence ID" value="NZ_JAJIRN010000002.1"/>
</dbReference>
<name>A0ABT2YBJ1_9BURK</name>
<dbReference type="InterPro" id="IPR050298">
    <property type="entry name" value="Gram-neg_bact_OMP"/>
</dbReference>
<dbReference type="CDD" id="cd00342">
    <property type="entry name" value="gram_neg_porins"/>
    <property type="match status" value="1"/>
</dbReference>
<evidence type="ECO:0000256" key="5">
    <source>
        <dbReference type="ARBA" id="ARBA00022692"/>
    </source>
</evidence>
<organism evidence="13 14">
    <name type="scientific">Roseateles oligotrophus</name>
    <dbReference type="NCBI Taxonomy" id="1769250"/>
    <lineage>
        <taxon>Bacteria</taxon>
        <taxon>Pseudomonadati</taxon>
        <taxon>Pseudomonadota</taxon>
        <taxon>Betaproteobacteria</taxon>
        <taxon>Burkholderiales</taxon>
        <taxon>Sphaerotilaceae</taxon>
        <taxon>Roseateles</taxon>
    </lineage>
</organism>
<accession>A0ABT2YBJ1</accession>
<keyword evidence="6 11" id="KW-0732">Signal</keyword>
<dbReference type="SUPFAM" id="SSF56935">
    <property type="entry name" value="Porins"/>
    <property type="match status" value="1"/>
</dbReference>
<dbReference type="InterPro" id="IPR033900">
    <property type="entry name" value="Gram_neg_porin_domain"/>
</dbReference>
<feature type="signal peptide" evidence="11">
    <location>
        <begin position="1"/>
        <end position="20"/>
    </location>
</feature>
<evidence type="ECO:0000256" key="10">
    <source>
        <dbReference type="ARBA" id="ARBA00023237"/>
    </source>
</evidence>
<keyword evidence="9" id="KW-0472">Membrane</keyword>
<protein>
    <submittedName>
        <fullName evidence="13">Porin</fullName>
    </submittedName>
</protein>
<sequence length="364" mass="38116">MKINSLGYAAMLLCAGAAQAQSSNVVLYGLLDVNVSNYDSGAKAKAGNLTLVQDGTVNGLNGSRWGMRVTEDLGNDLKAGVVMEGGLLADTGALAQGGRAFGRQVFVSLTSASLGELRMGRQYILEDSVMGLSNPFVNALTLNQGTAVTNMGKSLPFWLNAPRADNVVQYATPTWAGFTGTVQIAPGEATADRFHGLKAAYTLGNFNSALSYEWNKSRSSGSDTNKSLTLAANYNFGLFKLLGGYQKNDELTTTSGNGAAAGIGLTVTGPNGVFTADAIKGYTLGVEVPLGDFLLGSNYSSVEYSGVAANKTGKSATLGKLGFGVKYGFSKNTFVYSSISFASGDLQEYISQERVMQVGLRKSF</sequence>
<keyword evidence="8" id="KW-0626">Porin</keyword>
<keyword evidence="4" id="KW-1134">Transmembrane beta strand</keyword>
<keyword evidence="5" id="KW-0812">Transmembrane</keyword>
<evidence type="ECO:0000256" key="8">
    <source>
        <dbReference type="ARBA" id="ARBA00023114"/>
    </source>
</evidence>
<keyword evidence="7" id="KW-0406">Ion transport</keyword>
<dbReference type="PANTHER" id="PTHR34501:SF9">
    <property type="entry name" value="MAJOR OUTER MEMBRANE PROTEIN P.IA"/>
    <property type="match status" value="1"/>
</dbReference>
<evidence type="ECO:0000313" key="14">
    <source>
        <dbReference type="Proteomes" id="UP001209701"/>
    </source>
</evidence>
<evidence type="ECO:0000256" key="11">
    <source>
        <dbReference type="SAM" id="SignalP"/>
    </source>
</evidence>
<evidence type="ECO:0000256" key="4">
    <source>
        <dbReference type="ARBA" id="ARBA00022452"/>
    </source>
</evidence>
<evidence type="ECO:0000313" key="13">
    <source>
        <dbReference type="EMBL" id="MCV2367292.1"/>
    </source>
</evidence>
<comment type="caution">
    <text evidence="13">The sequence shown here is derived from an EMBL/GenBank/DDBJ whole genome shotgun (WGS) entry which is preliminary data.</text>
</comment>
<feature type="chain" id="PRO_5046546949" evidence="11">
    <location>
        <begin position="21"/>
        <end position="364"/>
    </location>
</feature>
<evidence type="ECO:0000259" key="12">
    <source>
        <dbReference type="Pfam" id="PF13609"/>
    </source>
</evidence>
<keyword evidence="14" id="KW-1185">Reference proteome</keyword>
<feature type="domain" description="Porin" evidence="12">
    <location>
        <begin position="9"/>
        <end position="341"/>
    </location>
</feature>
<evidence type="ECO:0000256" key="3">
    <source>
        <dbReference type="ARBA" id="ARBA00022448"/>
    </source>
</evidence>
<gene>
    <name evidence="13" type="ORF">LNV07_04190</name>
</gene>
<dbReference type="Gene3D" id="2.40.160.10">
    <property type="entry name" value="Porin"/>
    <property type="match status" value="1"/>
</dbReference>
<evidence type="ECO:0000256" key="1">
    <source>
        <dbReference type="ARBA" id="ARBA00004571"/>
    </source>
</evidence>
<dbReference type="Proteomes" id="UP001209701">
    <property type="component" value="Unassembled WGS sequence"/>
</dbReference>
<evidence type="ECO:0000256" key="7">
    <source>
        <dbReference type="ARBA" id="ARBA00023065"/>
    </source>
</evidence>
<dbReference type="PANTHER" id="PTHR34501">
    <property type="entry name" value="PROTEIN YDDL-RELATED"/>
    <property type="match status" value="1"/>
</dbReference>
<keyword evidence="3" id="KW-0813">Transport</keyword>